<name>A0A894TK86_9PAST</name>
<protein>
    <submittedName>
        <fullName evidence="1">Uncharacterized protein</fullName>
    </submittedName>
</protein>
<proteinExistence type="predicted"/>
<dbReference type="EMBL" id="MW030510">
    <property type="protein sequence ID" value="QRX38468.1"/>
    <property type="molecule type" value="Genomic_DNA"/>
</dbReference>
<dbReference type="AlphaFoldDB" id="A0A894TK86"/>
<evidence type="ECO:0000313" key="1">
    <source>
        <dbReference type="EMBL" id="QRX38468.1"/>
    </source>
</evidence>
<accession>A0A894TK86</accession>
<sequence>MEVIAGNSENASHLCHLKRSDLHMSYAVYGPRLFKQNKIS</sequence>
<reference evidence="1" key="1">
    <citation type="journal article" name="Vet. Microbiol.">
        <title>Identification of mcr-1 and a novel chloramphenicol resistance gene catT on an integrative and conjugative element in an Actinobacillus strain of swine origin.</title>
        <authorList>
            <person name="Gao Y."/>
            <person name="Xia L."/>
            <person name="Pan R."/>
            <person name="Xuan H."/>
            <person name="Guo H."/>
            <person name="Song Q."/>
            <person name="Wei J."/>
            <person name="Shao D."/>
            <person name="Liu K."/>
            <person name="Li Z."/>
            <person name="Qiu Y."/>
            <person name="Ma Z."/>
            <person name="Li B."/>
        </authorList>
    </citation>
    <scope>NUCLEOTIDE SEQUENCE</scope>
    <source>
        <strain evidence="1">GY-402</strain>
    </source>
</reference>
<organism evidence="1">
    <name type="scientific">Actinobacillus sp</name>
    <dbReference type="NCBI Taxonomy" id="41114"/>
    <lineage>
        <taxon>Bacteria</taxon>
        <taxon>Pseudomonadati</taxon>
        <taxon>Pseudomonadota</taxon>
        <taxon>Gammaproteobacteria</taxon>
        <taxon>Pasteurellales</taxon>
        <taxon>Pasteurellaceae</taxon>
        <taxon>Actinobacillus</taxon>
    </lineage>
</organism>